<dbReference type="PANTHER" id="PTHR35894">
    <property type="entry name" value="GENERAL SECRETION PATHWAY PROTEIN A-RELATED"/>
    <property type="match status" value="1"/>
</dbReference>
<dbReference type="InterPro" id="IPR049945">
    <property type="entry name" value="AAA_22"/>
</dbReference>
<proteinExistence type="predicted"/>
<dbReference type="Pfam" id="PF13401">
    <property type="entry name" value="AAA_22"/>
    <property type="match status" value="1"/>
</dbReference>
<dbReference type="GO" id="GO:0016887">
    <property type="term" value="F:ATP hydrolysis activity"/>
    <property type="evidence" value="ECO:0007669"/>
    <property type="project" value="InterPro"/>
</dbReference>
<feature type="domain" description="B transposition protein C-terminal" evidence="1">
    <location>
        <begin position="238"/>
        <end position="315"/>
    </location>
</feature>
<name>A0A5S9R6U1_9HYPH</name>
<evidence type="ECO:0000313" key="3">
    <source>
        <dbReference type="EMBL" id="CAA0130208.1"/>
    </source>
</evidence>
<dbReference type="AlphaFoldDB" id="A0A5S9R6U1"/>
<dbReference type="Gene3D" id="3.40.50.300">
    <property type="entry name" value="P-loop containing nucleotide triphosphate hydrolases"/>
    <property type="match status" value="1"/>
</dbReference>
<dbReference type="InterPro" id="IPR036733">
    <property type="entry name" value="B_transposit_C_sf"/>
</dbReference>
<dbReference type="PANTHER" id="PTHR35894:SF5">
    <property type="entry name" value="MU-LIKE PROPHAGE FLUMU DNA TRANSPOSITION PROTEIN B"/>
    <property type="match status" value="1"/>
</dbReference>
<evidence type="ECO:0008006" key="5">
    <source>
        <dbReference type="Google" id="ProtNLM"/>
    </source>
</evidence>
<organism evidence="3 4">
    <name type="scientific">Starkeya nomas</name>
    <dbReference type="NCBI Taxonomy" id="2666134"/>
    <lineage>
        <taxon>Bacteria</taxon>
        <taxon>Pseudomonadati</taxon>
        <taxon>Pseudomonadota</taxon>
        <taxon>Alphaproteobacteria</taxon>
        <taxon>Hyphomicrobiales</taxon>
        <taxon>Xanthobacteraceae</taxon>
        <taxon>Starkeya</taxon>
    </lineage>
</organism>
<gene>
    <name evidence="3" type="ORF">STARVERO_04327</name>
</gene>
<dbReference type="GO" id="GO:0006313">
    <property type="term" value="P:DNA transposition"/>
    <property type="evidence" value="ECO:0007669"/>
    <property type="project" value="InterPro"/>
</dbReference>
<evidence type="ECO:0000259" key="1">
    <source>
        <dbReference type="Pfam" id="PF09077"/>
    </source>
</evidence>
<protein>
    <recommendedName>
        <fullName evidence="5">AAA+ ATPase domain-containing protein</fullName>
    </recommendedName>
</protein>
<dbReference type="InterPro" id="IPR052026">
    <property type="entry name" value="ExeA_AAA_ATPase_DNA-bind"/>
</dbReference>
<dbReference type="Pfam" id="PF09077">
    <property type="entry name" value="Phage-MuB_C"/>
    <property type="match status" value="1"/>
</dbReference>
<dbReference type="SUPFAM" id="SSF52540">
    <property type="entry name" value="P-loop containing nucleoside triphosphate hydrolases"/>
    <property type="match status" value="1"/>
</dbReference>
<dbReference type="InterPro" id="IPR010982">
    <property type="entry name" value="Lambda_DNA-bd_dom_sf"/>
</dbReference>
<dbReference type="Proteomes" id="UP000433050">
    <property type="component" value="Unassembled WGS sequence"/>
</dbReference>
<reference evidence="3 4" key="1">
    <citation type="submission" date="2019-12" db="EMBL/GenBank/DDBJ databases">
        <authorList>
            <person name="Reyes-Prieto M."/>
        </authorList>
    </citation>
    <scope>NUCLEOTIDE SEQUENCE [LARGE SCALE GENOMIC DNA]</scope>
    <source>
        <strain evidence="3">HF14-78462</strain>
    </source>
</reference>
<dbReference type="InterPro" id="IPR027417">
    <property type="entry name" value="P-loop_NTPase"/>
</dbReference>
<dbReference type="Gene3D" id="1.10.260.40">
    <property type="entry name" value="lambda repressor-like DNA-binding domains"/>
    <property type="match status" value="1"/>
</dbReference>
<feature type="domain" description="ORC1/DEAH AAA+ ATPase" evidence="2">
    <location>
        <begin position="108"/>
        <end position="216"/>
    </location>
</feature>
<dbReference type="Gene3D" id="1.10.1180.10">
    <property type="entry name" value="B transposition protein, C-terminal domain"/>
    <property type="match status" value="1"/>
</dbReference>
<dbReference type="InterPro" id="IPR009084">
    <property type="entry name" value="B_transpositn_C"/>
</dbReference>
<evidence type="ECO:0000313" key="4">
    <source>
        <dbReference type="Proteomes" id="UP000433050"/>
    </source>
</evidence>
<dbReference type="SUPFAM" id="SSF47681">
    <property type="entry name" value="C-terminal domain of B transposition protein"/>
    <property type="match status" value="1"/>
</dbReference>
<accession>A0A5S9R6U1</accession>
<keyword evidence="4" id="KW-1185">Reference proteome</keyword>
<evidence type="ECO:0000259" key="2">
    <source>
        <dbReference type="Pfam" id="PF13401"/>
    </source>
</evidence>
<sequence>MLDVTKESPAPDYAPVREEVKAIKEAETLSWEALGRESNVAASTLAAFVAGTYKGDNSRVAADLQRWLETRRQRERVTAELPSPPAFLMTPTAHDIFSSLSFAQAAPDFAVLVGGAGIGKTTALDEYRKRGTNVWLLTADPSIAKAANVLSILAEQLGVSERRNAFIARAISAHVRGKNGLVIVDDAQQLEAKAFDQLRTTILDLGGCGIAVFGNESMLTALQGSADRRTQAYAQLHSRVGVRKVQHAARAADICMVLEAWGITAPAVLQVLKQIARKPGALRIMNKVIRLAAFGAGCTVASLTVAHIERAWAQLSSQTIES</sequence>
<dbReference type="GO" id="GO:0003677">
    <property type="term" value="F:DNA binding"/>
    <property type="evidence" value="ECO:0007669"/>
    <property type="project" value="InterPro"/>
</dbReference>
<dbReference type="EMBL" id="CACSAS010000045">
    <property type="protein sequence ID" value="CAA0130208.1"/>
    <property type="molecule type" value="Genomic_DNA"/>
</dbReference>